<evidence type="ECO:0000256" key="7">
    <source>
        <dbReference type="SAM" id="Phobius"/>
    </source>
</evidence>
<keyword evidence="5 7" id="KW-0472">Membrane</keyword>
<comment type="subcellular location">
    <subcellularLocation>
        <location evidence="1">Membrane</location>
        <topology evidence="1">Multi-pass membrane protein</topology>
    </subcellularLocation>
</comment>
<evidence type="ECO:0000256" key="3">
    <source>
        <dbReference type="ARBA" id="ARBA00022692"/>
    </source>
</evidence>
<evidence type="ECO:0000256" key="6">
    <source>
        <dbReference type="PIRSR" id="PIRSR604254-1"/>
    </source>
</evidence>
<comment type="caution">
    <text evidence="8">The sequence shown here is derived from an EMBL/GenBank/DDBJ whole genome shotgun (WGS) entry which is preliminary data.</text>
</comment>
<evidence type="ECO:0000313" key="9">
    <source>
        <dbReference type="Proteomes" id="UP000054937"/>
    </source>
</evidence>
<feature type="transmembrane region" description="Helical" evidence="7">
    <location>
        <begin position="271"/>
        <end position="289"/>
    </location>
</feature>
<feature type="transmembrane region" description="Helical" evidence="7">
    <location>
        <begin position="366"/>
        <end position="383"/>
    </location>
</feature>
<evidence type="ECO:0000256" key="1">
    <source>
        <dbReference type="ARBA" id="ARBA00004141"/>
    </source>
</evidence>
<dbReference type="PANTHER" id="PTHR20855:SF52">
    <property type="entry name" value="ADIPONECTIN RECEPTOR PROTEIN"/>
    <property type="match status" value="1"/>
</dbReference>
<dbReference type="PANTHER" id="PTHR20855">
    <property type="entry name" value="ADIPOR/PROGESTIN RECEPTOR-RELATED"/>
    <property type="match status" value="1"/>
</dbReference>
<name>A0A0V0QJC0_PSEPJ</name>
<dbReference type="Pfam" id="PF03006">
    <property type="entry name" value="HlyIII"/>
    <property type="match status" value="1"/>
</dbReference>
<dbReference type="GO" id="GO:0038023">
    <property type="term" value="F:signaling receptor activity"/>
    <property type="evidence" value="ECO:0007669"/>
    <property type="project" value="TreeGrafter"/>
</dbReference>
<feature type="transmembrane region" description="Helical" evidence="7">
    <location>
        <begin position="79"/>
        <end position="100"/>
    </location>
</feature>
<feature type="transmembrane region" description="Helical" evidence="7">
    <location>
        <begin position="442"/>
        <end position="458"/>
    </location>
</feature>
<organism evidence="8 9">
    <name type="scientific">Pseudocohnilembus persalinus</name>
    <name type="common">Ciliate</name>
    <dbReference type="NCBI Taxonomy" id="266149"/>
    <lineage>
        <taxon>Eukaryota</taxon>
        <taxon>Sar</taxon>
        <taxon>Alveolata</taxon>
        <taxon>Ciliophora</taxon>
        <taxon>Intramacronucleata</taxon>
        <taxon>Oligohymenophorea</taxon>
        <taxon>Scuticociliatia</taxon>
        <taxon>Philasterida</taxon>
        <taxon>Pseudocohnilembidae</taxon>
        <taxon>Pseudocohnilembus</taxon>
    </lineage>
</organism>
<keyword evidence="6" id="KW-0862">Zinc</keyword>
<feature type="binding site" evidence="6">
    <location>
        <position position="444"/>
    </location>
    <ligand>
        <name>Zn(2+)</name>
        <dbReference type="ChEBI" id="CHEBI:29105"/>
    </ligand>
</feature>
<feature type="binding site" evidence="6">
    <location>
        <position position="287"/>
    </location>
    <ligand>
        <name>Zn(2+)</name>
        <dbReference type="ChEBI" id="CHEBI:29105"/>
    </ligand>
</feature>
<proteinExistence type="inferred from homology"/>
<reference evidence="8 9" key="1">
    <citation type="journal article" date="2015" name="Sci. Rep.">
        <title>Genome of the facultative scuticociliatosis pathogen Pseudocohnilembus persalinus provides insight into its virulence through horizontal gene transfer.</title>
        <authorList>
            <person name="Xiong J."/>
            <person name="Wang G."/>
            <person name="Cheng J."/>
            <person name="Tian M."/>
            <person name="Pan X."/>
            <person name="Warren A."/>
            <person name="Jiang C."/>
            <person name="Yuan D."/>
            <person name="Miao W."/>
        </authorList>
    </citation>
    <scope>NUCLEOTIDE SEQUENCE [LARGE SCALE GENOMIC DNA]</scope>
    <source>
        <strain evidence="8">36N120E</strain>
    </source>
</reference>
<dbReference type="Proteomes" id="UP000054937">
    <property type="component" value="Unassembled WGS sequence"/>
</dbReference>
<feature type="transmembrane region" description="Helical" evidence="7">
    <location>
        <begin position="403"/>
        <end position="422"/>
    </location>
</feature>
<dbReference type="InterPro" id="IPR004254">
    <property type="entry name" value="AdipoR/HlyIII-related"/>
</dbReference>
<dbReference type="EMBL" id="LDAU01000155">
    <property type="protein sequence ID" value="KRX02318.1"/>
    <property type="molecule type" value="Genomic_DNA"/>
</dbReference>
<evidence type="ECO:0000256" key="2">
    <source>
        <dbReference type="ARBA" id="ARBA00007018"/>
    </source>
</evidence>
<dbReference type="OrthoDB" id="529367at2759"/>
<feature type="transmembrane region" description="Helical" evidence="7">
    <location>
        <begin position="301"/>
        <end position="323"/>
    </location>
</feature>
<feature type="binding site" evidence="6">
    <location>
        <position position="440"/>
    </location>
    <ligand>
        <name>Zn(2+)</name>
        <dbReference type="ChEBI" id="CHEBI:29105"/>
    </ligand>
</feature>
<evidence type="ECO:0000256" key="5">
    <source>
        <dbReference type="ARBA" id="ARBA00023136"/>
    </source>
</evidence>
<sequence>MRRKNKNMDQSLEIESSQQQKLKQNLIIQKPQIVERINCEKWFSDLQNKYLYRGFRKNYHSISDCLKSLFQVHNETTNIWTHIAGMLLALAILLYIHIFMSQIYGMESLIQNDLSRYQNDLTSQLFYSKNKNQICTVSNQNRVDYVYVQDFCDKILLLEKNDLQIPEFNQQQDRLTEVYNQVIQGNETQILKKLNDQVLYYSFIDDEIDQKQNIYYKIKNVFDGLIKQILSESIDYIPIYQQSFDINIPIRFPIKNEVQEVYHVSSWPLDAFQIASFFTFLFSVIFHTFNSLNKKAYMKLIRLDYAGIAILLSTGCSGIYYYAFFCEPFYFYLYIILALVLGLLVLVISMFDFIHQYKNHKLRTSMYGLFGLVLTIPTFQAILRSISIQEGVPTNYLNFGVSSYYYMGVLFFGFGGLSLYLLRIPERFSHKTFDIIGHSHNLWHVACLFIIVCGHMGSENLGGY</sequence>
<comment type="similarity">
    <text evidence="2">Belongs to the ADIPOR family.</text>
</comment>
<keyword evidence="9" id="KW-1185">Reference proteome</keyword>
<dbReference type="InParanoid" id="A0A0V0QJC0"/>
<keyword evidence="4 7" id="KW-1133">Transmembrane helix</keyword>
<gene>
    <name evidence="8" type="ORF">PPERSA_09935</name>
</gene>
<keyword evidence="3 7" id="KW-0812">Transmembrane</keyword>
<evidence type="ECO:0008006" key="10">
    <source>
        <dbReference type="Google" id="ProtNLM"/>
    </source>
</evidence>
<evidence type="ECO:0000313" key="8">
    <source>
        <dbReference type="EMBL" id="KRX02318.1"/>
    </source>
</evidence>
<feature type="transmembrane region" description="Helical" evidence="7">
    <location>
        <begin position="329"/>
        <end position="354"/>
    </location>
</feature>
<dbReference type="GO" id="GO:0016020">
    <property type="term" value="C:membrane"/>
    <property type="evidence" value="ECO:0007669"/>
    <property type="project" value="UniProtKB-SubCell"/>
</dbReference>
<dbReference type="AlphaFoldDB" id="A0A0V0QJC0"/>
<dbReference type="GO" id="GO:0046872">
    <property type="term" value="F:metal ion binding"/>
    <property type="evidence" value="ECO:0007669"/>
    <property type="project" value="UniProtKB-KW"/>
</dbReference>
<keyword evidence="6" id="KW-0479">Metal-binding</keyword>
<accession>A0A0V0QJC0</accession>
<evidence type="ECO:0000256" key="4">
    <source>
        <dbReference type="ARBA" id="ARBA00022989"/>
    </source>
</evidence>
<protein>
    <recommendedName>
        <fullName evidence="10">Hly-III-related</fullName>
    </recommendedName>
</protein>